<keyword evidence="1" id="KW-1133">Transmembrane helix</keyword>
<evidence type="ECO:0000256" key="1">
    <source>
        <dbReference type="SAM" id="Phobius"/>
    </source>
</evidence>
<protein>
    <submittedName>
        <fullName evidence="2">Uncharacterized protein</fullName>
    </submittedName>
</protein>
<reference evidence="2" key="1">
    <citation type="submission" date="2021-01" db="EMBL/GenBank/DDBJ databases">
        <authorList>
            <person name="Corre E."/>
            <person name="Pelletier E."/>
            <person name="Niang G."/>
            <person name="Scheremetjew M."/>
            <person name="Finn R."/>
            <person name="Kale V."/>
            <person name="Holt S."/>
            <person name="Cochrane G."/>
            <person name="Meng A."/>
            <person name="Brown T."/>
            <person name="Cohen L."/>
        </authorList>
    </citation>
    <scope>NUCLEOTIDE SEQUENCE</scope>
    <source>
        <strain evidence="2">CCMP1374</strain>
    </source>
</reference>
<sequence length="159" mass="17856">MGADKELRSTNTATEMFFMLLMAASQVVAWAMVTALHDVPSLRLNLGGLAVFYALWAVRNFVSVDRRERGMISFGVLAVGCIFALMRVTLLGIGMVWLSYVFVAYMGVATFSASKLAYVRKQTLVWAYVFKLYVLSNLALWPVVAVLVMRRHGVRRHGW</sequence>
<keyword evidence="1" id="KW-0812">Transmembrane</keyword>
<feature type="transmembrane region" description="Helical" evidence="1">
    <location>
        <begin position="16"/>
        <end position="36"/>
    </location>
</feature>
<feature type="transmembrane region" description="Helical" evidence="1">
    <location>
        <begin position="42"/>
        <end position="62"/>
    </location>
</feature>
<feature type="transmembrane region" description="Helical" evidence="1">
    <location>
        <begin position="74"/>
        <end position="105"/>
    </location>
</feature>
<proteinExistence type="predicted"/>
<evidence type="ECO:0000313" key="2">
    <source>
        <dbReference type="EMBL" id="CAD8504318.1"/>
    </source>
</evidence>
<dbReference type="EMBL" id="HBEP01031069">
    <property type="protein sequence ID" value="CAD8504318.1"/>
    <property type="molecule type" value="Transcribed_RNA"/>
</dbReference>
<organism evidence="2">
    <name type="scientific">Phaeocystis antarctica</name>
    <dbReference type="NCBI Taxonomy" id="33657"/>
    <lineage>
        <taxon>Eukaryota</taxon>
        <taxon>Haptista</taxon>
        <taxon>Haptophyta</taxon>
        <taxon>Prymnesiophyceae</taxon>
        <taxon>Phaeocystales</taxon>
        <taxon>Phaeocystaceae</taxon>
        <taxon>Phaeocystis</taxon>
    </lineage>
</organism>
<accession>A0A7S0NB11</accession>
<feature type="transmembrane region" description="Helical" evidence="1">
    <location>
        <begin position="125"/>
        <end position="149"/>
    </location>
</feature>
<keyword evidence="1" id="KW-0472">Membrane</keyword>
<gene>
    <name evidence="2" type="ORF">PANT1444_LOCUS17529</name>
</gene>
<name>A0A7S0NB11_9EUKA</name>
<dbReference type="AlphaFoldDB" id="A0A7S0NB11"/>